<evidence type="ECO:0000256" key="14">
    <source>
        <dbReference type="SAM" id="Coils"/>
    </source>
</evidence>
<proteinExistence type="predicted"/>
<dbReference type="SUPFAM" id="SSF47384">
    <property type="entry name" value="Homodimeric domain of signal transducing histidine kinase"/>
    <property type="match status" value="1"/>
</dbReference>
<gene>
    <name evidence="17" type="ORF">H6A19_01005</name>
</gene>
<dbReference type="InterPro" id="IPR003661">
    <property type="entry name" value="HisK_dim/P_dom"/>
</dbReference>
<evidence type="ECO:0000256" key="1">
    <source>
        <dbReference type="ARBA" id="ARBA00000085"/>
    </source>
</evidence>
<keyword evidence="18" id="KW-1185">Reference proteome</keyword>
<keyword evidence="13 15" id="KW-0472">Membrane</keyword>
<dbReference type="PRINTS" id="PR00344">
    <property type="entry name" value="BCTRLSENSOR"/>
</dbReference>
<dbReference type="InterPro" id="IPR003594">
    <property type="entry name" value="HATPase_dom"/>
</dbReference>
<dbReference type="GO" id="GO:0016301">
    <property type="term" value="F:kinase activity"/>
    <property type="evidence" value="ECO:0007669"/>
    <property type="project" value="UniProtKB-KW"/>
</dbReference>
<evidence type="ECO:0000256" key="15">
    <source>
        <dbReference type="SAM" id="Phobius"/>
    </source>
</evidence>
<evidence type="ECO:0000256" key="13">
    <source>
        <dbReference type="ARBA" id="ARBA00023136"/>
    </source>
</evidence>
<dbReference type="CDD" id="cd00075">
    <property type="entry name" value="HATPase"/>
    <property type="match status" value="1"/>
</dbReference>
<keyword evidence="9 17" id="KW-0418">Kinase</keyword>
<dbReference type="PANTHER" id="PTHR45528:SF1">
    <property type="entry name" value="SENSOR HISTIDINE KINASE CPXA"/>
    <property type="match status" value="1"/>
</dbReference>
<comment type="caution">
    <text evidence="17">The sequence shown here is derived from an EMBL/GenBank/DDBJ whole genome shotgun (WGS) entry which is preliminary data.</text>
</comment>
<dbReference type="InterPro" id="IPR036890">
    <property type="entry name" value="HATPase_C_sf"/>
</dbReference>
<dbReference type="Pfam" id="PF00512">
    <property type="entry name" value="HisKA"/>
    <property type="match status" value="1"/>
</dbReference>
<keyword evidence="11 15" id="KW-1133">Transmembrane helix</keyword>
<evidence type="ECO:0000313" key="18">
    <source>
        <dbReference type="Proteomes" id="UP000767334"/>
    </source>
</evidence>
<dbReference type="PANTHER" id="PTHR45528">
    <property type="entry name" value="SENSOR HISTIDINE KINASE CPXA"/>
    <property type="match status" value="1"/>
</dbReference>
<dbReference type="SMART" id="SM00387">
    <property type="entry name" value="HATPase_c"/>
    <property type="match status" value="1"/>
</dbReference>
<evidence type="ECO:0000256" key="8">
    <source>
        <dbReference type="ARBA" id="ARBA00022741"/>
    </source>
</evidence>
<reference evidence="17 18" key="1">
    <citation type="journal article" date="2021" name="Sci. Rep.">
        <title>The distribution of antibiotic resistance genes in chicken gut microbiota commensals.</title>
        <authorList>
            <person name="Juricova H."/>
            <person name="Matiasovicova J."/>
            <person name="Kubasova T."/>
            <person name="Cejkova D."/>
            <person name="Rychlik I."/>
        </authorList>
    </citation>
    <scope>NUCLEOTIDE SEQUENCE [LARGE SCALE GENOMIC DNA]</scope>
    <source>
        <strain evidence="17 18">An435</strain>
    </source>
</reference>
<dbReference type="Proteomes" id="UP000767334">
    <property type="component" value="Unassembled WGS sequence"/>
</dbReference>
<dbReference type="Pfam" id="PF02518">
    <property type="entry name" value="HATPase_c"/>
    <property type="match status" value="1"/>
</dbReference>
<evidence type="ECO:0000259" key="16">
    <source>
        <dbReference type="PROSITE" id="PS50109"/>
    </source>
</evidence>
<dbReference type="EMBL" id="JACJLL010000003">
    <property type="protein sequence ID" value="MBM6817928.1"/>
    <property type="molecule type" value="Genomic_DNA"/>
</dbReference>
<evidence type="ECO:0000256" key="7">
    <source>
        <dbReference type="ARBA" id="ARBA00022692"/>
    </source>
</evidence>
<sequence length="415" mass="47743">MRLFKNKEAKLIVITSFITFLVFLVVFIFVTYSWFNDINKKYINQNIALVAAIIENNPELEEEIVPIITKGNINKYYSSENNILDKYYYNENLNSIKNPILKDSYSNFKLTIILLWGVFFLVVIVLIFKIISPIFNNIKKLGERADEMVEGNFNSNEIKFEEGDFYVFYNKFTHMGERLESALKDLQDEKINLKDIINDISHQLKTPLSALIAYNDILKNHENMDVETKSKFIEMTSEQLDRMDWLITTLLKYARIESNAVSYNKEMIPLSESIRYAIAPLKLSADNKNQNIELDINSEGYYFHDKKWIAESLSNIIKNAIEHTDINGKIKITLEETPMSISITISDNGEGIEKTELKNIFKRFYKGKNSINPKSIGIGLSLSKKIIEAHGGSITAESDLGKGTSFNIIFLKVII</sequence>
<accession>A0ABS2FBP9</accession>
<keyword evidence="10" id="KW-0067">ATP-binding</keyword>
<evidence type="ECO:0000256" key="9">
    <source>
        <dbReference type="ARBA" id="ARBA00022777"/>
    </source>
</evidence>
<feature type="coiled-coil region" evidence="14">
    <location>
        <begin position="169"/>
        <end position="203"/>
    </location>
</feature>
<keyword evidence="14" id="KW-0175">Coiled coil</keyword>
<dbReference type="InterPro" id="IPR004358">
    <property type="entry name" value="Sig_transdc_His_kin-like_C"/>
</dbReference>
<keyword evidence="5" id="KW-0597">Phosphoprotein</keyword>
<dbReference type="RefSeq" id="WP_195963675.1">
    <property type="nucleotide sequence ID" value="NZ_JACJLL010000003.1"/>
</dbReference>
<keyword evidence="12" id="KW-0902">Two-component regulatory system</keyword>
<feature type="transmembrane region" description="Helical" evidence="15">
    <location>
        <begin position="110"/>
        <end position="131"/>
    </location>
</feature>
<feature type="domain" description="Histidine kinase" evidence="16">
    <location>
        <begin position="199"/>
        <end position="414"/>
    </location>
</feature>
<feature type="transmembrane region" description="Helical" evidence="15">
    <location>
        <begin position="12"/>
        <end position="35"/>
    </location>
</feature>
<dbReference type="Gene3D" id="6.10.340.10">
    <property type="match status" value="1"/>
</dbReference>
<dbReference type="Gene3D" id="3.30.565.10">
    <property type="entry name" value="Histidine kinase-like ATPase, C-terminal domain"/>
    <property type="match status" value="1"/>
</dbReference>
<evidence type="ECO:0000256" key="11">
    <source>
        <dbReference type="ARBA" id="ARBA00022989"/>
    </source>
</evidence>
<dbReference type="Gene3D" id="1.10.287.130">
    <property type="match status" value="1"/>
</dbReference>
<protein>
    <recommendedName>
        <fullName evidence="3">histidine kinase</fullName>
        <ecNumber evidence="3">2.7.13.3</ecNumber>
    </recommendedName>
</protein>
<comment type="catalytic activity">
    <reaction evidence="1">
        <text>ATP + protein L-histidine = ADP + protein N-phospho-L-histidine.</text>
        <dbReference type="EC" id="2.7.13.3"/>
    </reaction>
</comment>
<evidence type="ECO:0000256" key="2">
    <source>
        <dbReference type="ARBA" id="ARBA00004651"/>
    </source>
</evidence>
<dbReference type="CDD" id="cd00082">
    <property type="entry name" value="HisKA"/>
    <property type="match status" value="1"/>
</dbReference>
<dbReference type="InterPro" id="IPR005467">
    <property type="entry name" value="His_kinase_dom"/>
</dbReference>
<evidence type="ECO:0000256" key="6">
    <source>
        <dbReference type="ARBA" id="ARBA00022679"/>
    </source>
</evidence>
<dbReference type="InterPro" id="IPR050398">
    <property type="entry name" value="HssS/ArlS-like"/>
</dbReference>
<evidence type="ECO:0000256" key="5">
    <source>
        <dbReference type="ARBA" id="ARBA00022553"/>
    </source>
</evidence>
<comment type="subcellular location">
    <subcellularLocation>
        <location evidence="2">Cell membrane</location>
        <topology evidence="2">Multi-pass membrane protein</topology>
    </subcellularLocation>
</comment>
<evidence type="ECO:0000313" key="17">
    <source>
        <dbReference type="EMBL" id="MBM6817928.1"/>
    </source>
</evidence>
<organism evidence="17 18">
    <name type="scientific">Clostridium saudiense</name>
    <dbReference type="NCBI Taxonomy" id="1414720"/>
    <lineage>
        <taxon>Bacteria</taxon>
        <taxon>Bacillati</taxon>
        <taxon>Bacillota</taxon>
        <taxon>Clostridia</taxon>
        <taxon>Eubacteriales</taxon>
        <taxon>Clostridiaceae</taxon>
        <taxon>Clostridium</taxon>
    </lineage>
</organism>
<evidence type="ECO:0000256" key="4">
    <source>
        <dbReference type="ARBA" id="ARBA00022475"/>
    </source>
</evidence>
<evidence type="ECO:0000256" key="12">
    <source>
        <dbReference type="ARBA" id="ARBA00023012"/>
    </source>
</evidence>
<dbReference type="EC" id="2.7.13.3" evidence="3"/>
<dbReference type="PROSITE" id="PS50109">
    <property type="entry name" value="HIS_KIN"/>
    <property type="match status" value="1"/>
</dbReference>
<evidence type="ECO:0000256" key="10">
    <source>
        <dbReference type="ARBA" id="ARBA00022840"/>
    </source>
</evidence>
<dbReference type="SUPFAM" id="SSF55874">
    <property type="entry name" value="ATPase domain of HSP90 chaperone/DNA topoisomerase II/histidine kinase"/>
    <property type="match status" value="1"/>
</dbReference>
<dbReference type="SMART" id="SM00388">
    <property type="entry name" value="HisKA"/>
    <property type="match status" value="1"/>
</dbReference>
<dbReference type="InterPro" id="IPR036097">
    <property type="entry name" value="HisK_dim/P_sf"/>
</dbReference>
<keyword evidence="7 15" id="KW-0812">Transmembrane</keyword>
<keyword evidence="6" id="KW-0808">Transferase</keyword>
<keyword evidence="8" id="KW-0547">Nucleotide-binding</keyword>
<keyword evidence="4" id="KW-1003">Cell membrane</keyword>
<name>A0ABS2FBP9_9CLOT</name>
<evidence type="ECO:0000256" key="3">
    <source>
        <dbReference type="ARBA" id="ARBA00012438"/>
    </source>
</evidence>